<evidence type="ECO:0000313" key="1">
    <source>
        <dbReference type="EMBL" id="PRZ34822.1"/>
    </source>
</evidence>
<evidence type="ECO:0008006" key="3">
    <source>
        <dbReference type="Google" id="ProtNLM"/>
    </source>
</evidence>
<protein>
    <recommendedName>
        <fullName evidence="3">HNH endonuclease</fullName>
    </recommendedName>
</protein>
<reference evidence="1 2" key="1">
    <citation type="submission" date="2018-03" db="EMBL/GenBank/DDBJ databases">
        <title>Genomic Encyclopedia of Archaeal and Bacterial Type Strains, Phase II (KMG-II): from individual species to whole genera.</title>
        <authorList>
            <person name="Goeker M."/>
        </authorList>
    </citation>
    <scope>NUCLEOTIDE SEQUENCE [LARGE SCALE GENOMIC DNA]</scope>
    <source>
        <strain evidence="1 2">DSM 100065</strain>
    </source>
</reference>
<sequence>MSRQLPLPLMPAIPPVRREEISDEVNARFWTHVVRTPACWFWVGAIAADGYGTFNYARADGSRRTLGTHRAAFEIAHPELEVYPDVLMHGCNERSCVRVEIGHVLGGTSALNNRYAVATGRHRGPRPGMNDPRGARARSVAIRDALRTGYDPVRLAIAMTVRDPGPVLF</sequence>
<accession>A0A2T0ZEP3</accession>
<gene>
    <name evidence="1" type="ORF">CLV47_12354</name>
</gene>
<comment type="caution">
    <text evidence="1">The sequence shown here is derived from an EMBL/GenBank/DDBJ whole genome shotgun (WGS) entry which is preliminary data.</text>
</comment>
<keyword evidence="2" id="KW-1185">Reference proteome</keyword>
<dbReference type="OrthoDB" id="3732358at2"/>
<dbReference type="Proteomes" id="UP000237752">
    <property type="component" value="Unassembled WGS sequence"/>
</dbReference>
<evidence type="ECO:0000313" key="2">
    <source>
        <dbReference type="Proteomes" id="UP000237752"/>
    </source>
</evidence>
<proteinExistence type="predicted"/>
<name>A0A2T0ZEP3_9ACTN</name>
<organism evidence="1 2">
    <name type="scientific">Antricoccus suffuscus</name>
    <dbReference type="NCBI Taxonomy" id="1629062"/>
    <lineage>
        <taxon>Bacteria</taxon>
        <taxon>Bacillati</taxon>
        <taxon>Actinomycetota</taxon>
        <taxon>Actinomycetes</taxon>
        <taxon>Geodermatophilales</taxon>
        <taxon>Antricoccaceae</taxon>
        <taxon>Antricoccus</taxon>
    </lineage>
</organism>
<dbReference type="RefSeq" id="WP_146135461.1">
    <property type="nucleotide sequence ID" value="NZ_PVUE01000023.1"/>
</dbReference>
<dbReference type="AlphaFoldDB" id="A0A2T0ZEP3"/>
<dbReference type="EMBL" id="PVUE01000023">
    <property type="protein sequence ID" value="PRZ34822.1"/>
    <property type="molecule type" value="Genomic_DNA"/>
</dbReference>